<comment type="caution">
    <text evidence="4">The sequence shown here is derived from an EMBL/GenBank/DDBJ whole genome shotgun (WGS) entry which is preliminary data.</text>
</comment>
<dbReference type="RefSeq" id="WP_177026947.1">
    <property type="nucleotide sequence ID" value="NZ_JACAOW010000047.1"/>
</dbReference>
<gene>
    <name evidence="4" type="ORF">HX826_22875</name>
</gene>
<reference evidence="4 5" key="1">
    <citation type="submission" date="2020-04" db="EMBL/GenBank/DDBJ databases">
        <title>Molecular characterization of pseudomonads from Agaricus bisporus reveal novel blotch 2 pathogens in Western Europe.</title>
        <authorList>
            <person name="Taparia T."/>
            <person name="Krijger M."/>
            <person name="Haynes E."/>
            <person name="Elpinstone J.G."/>
            <person name="Noble R."/>
            <person name="Van Der Wolf J."/>
        </authorList>
    </citation>
    <scope>NUCLEOTIDE SEQUENCE [LARGE SCALE GENOMIC DNA]</scope>
    <source>
        <strain evidence="4 5">IPO3753</strain>
    </source>
</reference>
<dbReference type="NCBIfam" id="NF009211">
    <property type="entry name" value="PRK12560.1"/>
    <property type="match status" value="1"/>
</dbReference>
<dbReference type="AlphaFoldDB" id="A0AAJ3LIV3"/>
<keyword evidence="4" id="KW-0328">Glycosyltransferase</keyword>
<dbReference type="EC" id="2.4.2.7" evidence="4"/>
<dbReference type="GO" id="GO:0006166">
    <property type="term" value="P:purine ribonucleoside salvage"/>
    <property type="evidence" value="ECO:0007669"/>
    <property type="project" value="UniProtKB-KW"/>
</dbReference>
<dbReference type="InterPro" id="IPR050118">
    <property type="entry name" value="Pur/Pyrimidine_PRTase"/>
</dbReference>
<dbReference type="GO" id="GO:0003999">
    <property type="term" value="F:adenine phosphoribosyltransferase activity"/>
    <property type="evidence" value="ECO:0007669"/>
    <property type="project" value="UniProtKB-EC"/>
</dbReference>
<evidence type="ECO:0000313" key="4">
    <source>
        <dbReference type="EMBL" id="NWD44724.1"/>
    </source>
</evidence>
<protein>
    <submittedName>
        <fullName evidence="4">Adenine phosphoribosyltransferase</fullName>
        <ecNumber evidence="4">2.4.2.7</ecNumber>
    </submittedName>
</protein>
<keyword evidence="1 4" id="KW-0808">Transferase</keyword>
<dbReference type="Pfam" id="PF00156">
    <property type="entry name" value="Pribosyltran"/>
    <property type="match status" value="1"/>
</dbReference>
<proteinExistence type="predicted"/>
<dbReference type="PANTHER" id="PTHR43864">
    <property type="entry name" value="HYPOXANTHINE/GUANINE PHOSPHORIBOSYLTRANSFERASE"/>
    <property type="match status" value="1"/>
</dbReference>
<evidence type="ECO:0000256" key="1">
    <source>
        <dbReference type="ARBA" id="ARBA00022679"/>
    </source>
</evidence>
<keyword evidence="2" id="KW-0660">Purine salvage</keyword>
<dbReference type="PANTHER" id="PTHR43864:SF1">
    <property type="entry name" value="XANTHINE PHOSPHORIBOSYLTRANSFERASE"/>
    <property type="match status" value="1"/>
</dbReference>
<evidence type="ECO:0000259" key="3">
    <source>
        <dbReference type="Pfam" id="PF00156"/>
    </source>
</evidence>
<organism evidence="4 5">
    <name type="scientific">Pseudomonas yamanorum</name>
    <dbReference type="NCBI Taxonomy" id="515393"/>
    <lineage>
        <taxon>Bacteria</taxon>
        <taxon>Pseudomonadati</taxon>
        <taxon>Pseudomonadota</taxon>
        <taxon>Gammaproteobacteria</taxon>
        <taxon>Pseudomonadales</taxon>
        <taxon>Pseudomonadaceae</taxon>
        <taxon>Pseudomonas</taxon>
    </lineage>
</organism>
<feature type="domain" description="Phosphoribosyltransferase" evidence="3">
    <location>
        <begin position="36"/>
        <end position="154"/>
    </location>
</feature>
<sequence length="187" mass="19916">MLLEDVYRNADVVNSGKALTTVNEFADQIPALRPQVLMEVAQRSIRLMDLTATKIVTEEDKGAPLATAVSLLTGIPLAMARWYPYSLGCLNEQVVDISSEYFDGKLYLNGIGRDDRVVIVDDTLSTGGTIVSLVDAVRASGGEVVGVICAVEKVGSGGMGEVFEKTGILVKTIIKINVRAGGVEVID</sequence>
<evidence type="ECO:0000313" key="5">
    <source>
        <dbReference type="Proteomes" id="UP000546584"/>
    </source>
</evidence>
<dbReference type="SUPFAM" id="SSF53271">
    <property type="entry name" value="PRTase-like"/>
    <property type="match status" value="1"/>
</dbReference>
<dbReference type="Proteomes" id="UP000546584">
    <property type="component" value="Unassembled WGS sequence"/>
</dbReference>
<evidence type="ECO:0000256" key="2">
    <source>
        <dbReference type="ARBA" id="ARBA00022726"/>
    </source>
</evidence>
<dbReference type="EMBL" id="JACAQR010000032">
    <property type="protein sequence ID" value="NWD44724.1"/>
    <property type="molecule type" value="Genomic_DNA"/>
</dbReference>
<dbReference type="InterPro" id="IPR029057">
    <property type="entry name" value="PRTase-like"/>
</dbReference>
<dbReference type="Gene3D" id="3.40.50.2020">
    <property type="match status" value="1"/>
</dbReference>
<dbReference type="CDD" id="cd06223">
    <property type="entry name" value="PRTases_typeI"/>
    <property type="match status" value="1"/>
</dbReference>
<name>A0AAJ3LIV3_9PSED</name>
<dbReference type="InterPro" id="IPR000836">
    <property type="entry name" value="PRTase_dom"/>
</dbReference>
<accession>A0AAJ3LIV3</accession>